<dbReference type="Proteomes" id="UP000692954">
    <property type="component" value="Unassembled WGS sequence"/>
</dbReference>
<dbReference type="Pfam" id="PF07714">
    <property type="entry name" value="PK_Tyr_Ser-Thr"/>
    <property type="match status" value="1"/>
</dbReference>
<keyword evidence="1" id="KW-0723">Serine/threonine-protein kinase</keyword>
<dbReference type="InterPro" id="IPR000719">
    <property type="entry name" value="Prot_kinase_dom"/>
</dbReference>
<proteinExistence type="predicted"/>
<feature type="binding site" evidence="7">
    <location>
        <position position="205"/>
    </location>
    <ligand>
        <name>ATP</name>
        <dbReference type="ChEBI" id="CHEBI:30616"/>
    </ligand>
</feature>
<protein>
    <recommendedName>
        <fullName evidence="8">Protein kinase domain-containing protein</fullName>
    </recommendedName>
</protein>
<keyword evidence="3 7" id="KW-0547">Nucleotide-binding</keyword>
<accession>A0A8S1P2I6</accession>
<evidence type="ECO:0000256" key="2">
    <source>
        <dbReference type="ARBA" id="ARBA00022679"/>
    </source>
</evidence>
<feature type="binding site" evidence="7">
    <location>
        <begin position="191"/>
        <end position="192"/>
    </location>
    <ligand>
        <name>ATP</name>
        <dbReference type="ChEBI" id="CHEBI:30616"/>
    </ligand>
</feature>
<evidence type="ECO:0000256" key="5">
    <source>
        <dbReference type="ARBA" id="ARBA00022840"/>
    </source>
</evidence>
<evidence type="ECO:0000313" key="10">
    <source>
        <dbReference type="Proteomes" id="UP000692954"/>
    </source>
</evidence>
<keyword evidence="5 7" id="KW-0067">ATP-binding</keyword>
<evidence type="ECO:0000259" key="8">
    <source>
        <dbReference type="PROSITE" id="PS50011"/>
    </source>
</evidence>
<evidence type="ECO:0000256" key="7">
    <source>
        <dbReference type="PIRSR" id="PIRSR630616-2"/>
    </source>
</evidence>
<evidence type="ECO:0000256" key="4">
    <source>
        <dbReference type="ARBA" id="ARBA00022777"/>
    </source>
</evidence>
<dbReference type="PANTHER" id="PTHR24350">
    <property type="entry name" value="SERINE/THREONINE-PROTEIN KINASE IAL-RELATED"/>
    <property type="match status" value="1"/>
</dbReference>
<organism evidence="9 10">
    <name type="scientific">Paramecium sonneborni</name>
    <dbReference type="NCBI Taxonomy" id="65129"/>
    <lineage>
        <taxon>Eukaryota</taxon>
        <taxon>Sar</taxon>
        <taxon>Alveolata</taxon>
        <taxon>Ciliophora</taxon>
        <taxon>Intramacronucleata</taxon>
        <taxon>Oligohymenophorea</taxon>
        <taxon>Peniculida</taxon>
        <taxon>Parameciidae</taxon>
        <taxon>Paramecium</taxon>
    </lineage>
</organism>
<gene>
    <name evidence="9" type="ORF">PSON_ATCC_30995.1.T0660027</name>
</gene>
<name>A0A8S1P2I6_9CILI</name>
<comment type="caution">
    <text evidence="9">The sequence shown here is derived from an EMBL/GenBank/DDBJ whole genome shotgun (WGS) entry which is preliminary data.</text>
</comment>
<dbReference type="InterPro" id="IPR001245">
    <property type="entry name" value="Ser-Thr/Tyr_kinase_cat_dom"/>
</dbReference>
<sequence length="217" mass="25769">MNKLQIQSIQYQTTNNRTKIKTNKNNVHLWTSSKIAVLNLEILIDQQIIKGQVRKINLIESDHLMVLFILKELEGNQKNLKLQEQGLNKNILWVKDKWNGQLQSIKNIFEYCSITMLQRVIKIQRKQFHSNILQLYNYFEDKENVYLILEYIENGSLLNKLKKSLNLFRSKLFPQKQNDSQRFKIQIDLPENLLQNNEGIIKICDFIGVQKVQQRNV</sequence>
<dbReference type="GO" id="GO:0005524">
    <property type="term" value="F:ATP binding"/>
    <property type="evidence" value="ECO:0007669"/>
    <property type="project" value="UniProtKB-KW"/>
</dbReference>
<evidence type="ECO:0000256" key="6">
    <source>
        <dbReference type="PIRSR" id="PIRSR630616-1"/>
    </source>
</evidence>
<keyword evidence="2" id="KW-0808">Transferase</keyword>
<dbReference type="EMBL" id="CAJJDN010000066">
    <property type="protein sequence ID" value="CAD8096184.1"/>
    <property type="molecule type" value="Genomic_DNA"/>
</dbReference>
<dbReference type="GO" id="GO:0004674">
    <property type="term" value="F:protein serine/threonine kinase activity"/>
    <property type="evidence" value="ECO:0007669"/>
    <property type="project" value="UniProtKB-KW"/>
</dbReference>
<evidence type="ECO:0000313" key="9">
    <source>
        <dbReference type="EMBL" id="CAD8096184.1"/>
    </source>
</evidence>
<dbReference type="AlphaFoldDB" id="A0A8S1P2I6"/>
<feature type="domain" description="Protein kinase" evidence="8">
    <location>
        <begin position="77"/>
        <end position="217"/>
    </location>
</feature>
<evidence type="ECO:0000256" key="3">
    <source>
        <dbReference type="ARBA" id="ARBA00022741"/>
    </source>
</evidence>
<reference evidence="9" key="1">
    <citation type="submission" date="2021-01" db="EMBL/GenBank/DDBJ databases">
        <authorList>
            <consortium name="Genoscope - CEA"/>
            <person name="William W."/>
        </authorList>
    </citation>
    <scope>NUCLEOTIDE SEQUENCE</scope>
</reference>
<dbReference type="PROSITE" id="PS50011">
    <property type="entry name" value="PROTEIN_KINASE_DOM"/>
    <property type="match status" value="1"/>
</dbReference>
<feature type="active site" description="Proton acceptor" evidence="6">
    <location>
        <position position="188"/>
    </location>
</feature>
<evidence type="ECO:0000256" key="1">
    <source>
        <dbReference type="ARBA" id="ARBA00022527"/>
    </source>
</evidence>
<keyword evidence="10" id="KW-1185">Reference proteome</keyword>
<keyword evidence="4" id="KW-0418">Kinase</keyword>
<dbReference type="InterPro" id="IPR030616">
    <property type="entry name" value="Aur-like"/>
</dbReference>